<dbReference type="RefSeq" id="WP_271300119.1">
    <property type="nucleotide sequence ID" value="NZ_JBBBDM010000019.1"/>
</dbReference>
<dbReference type="InterPro" id="IPR029060">
    <property type="entry name" value="PIN-like_dom_sf"/>
</dbReference>
<gene>
    <name evidence="5" type="primary">vapC</name>
    <name evidence="7" type="ORF">V8201_18250</name>
</gene>
<evidence type="ECO:0000256" key="2">
    <source>
        <dbReference type="ARBA" id="ARBA00022722"/>
    </source>
</evidence>
<comment type="caution">
    <text evidence="7">The sequence shown here is derived from an EMBL/GenBank/DDBJ whole genome shotgun (WGS) entry which is preliminary data.</text>
</comment>
<evidence type="ECO:0000313" key="8">
    <source>
        <dbReference type="Proteomes" id="UP001367771"/>
    </source>
</evidence>
<keyword evidence="3 5" id="KW-0479">Metal-binding</keyword>
<dbReference type="EMBL" id="JBBBDM010000019">
    <property type="protein sequence ID" value="MEI5689037.1"/>
    <property type="molecule type" value="Genomic_DNA"/>
</dbReference>
<evidence type="ECO:0000313" key="7">
    <source>
        <dbReference type="EMBL" id="MEI5689037.1"/>
    </source>
</evidence>
<protein>
    <recommendedName>
        <fullName evidence="5">Ribonuclease VapC</fullName>
        <shortName evidence="5">RNase VapC</shortName>
        <ecNumber evidence="5">3.1.-.-</ecNumber>
    </recommendedName>
    <alternativeName>
        <fullName evidence="5">Toxin VapC</fullName>
    </alternativeName>
</protein>
<evidence type="ECO:0000259" key="6">
    <source>
        <dbReference type="Pfam" id="PF01850"/>
    </source>
</evidence>
<feature type="domain" description="PIN" evidence="6">
    <location>
        <begin position="2"/>
        <end position="123"/>
    </location>
</feature>
<dbReference type="CDD" id="cd09871">
    <property type="entry name" value="PIN_MtVapC28-VapC30-like"/>
    <property type="match status" value="1"/>
</dbReference>
<comment type="cofactor">
    <cofactor evidence="5">
        <name>Mg(2+)</name>
        <dbReference type="ChEBI" id="CHEBI:18420"/>
    </cofactor>
</comment>
<keyword evidence="5" id="KW-0460">Magnesium</keyword>
<comment type="function">
    <text evidence="5">Toxic component of a toxin-antitoxin (TA) system. An RNase.</text>
</comment>
<dbReference type="HAMAP" id="MF_00265">
    <property type="entry name" value="VapC_Nob1"/>
    <property type="match status" value="1"/>
</dbReference>
<keyword evidence="2 5" id="KW-0540">Nuclease</keyword>
<evidence type="ECO:0000256" key="4">
    <source>
        <dbReference type="ARBA" id="ARBA00022801"/>
    </source>
</evidence>
<reference evidence="7 8" key="1">
    <citation type="journal article" date="2013" name="Int. J. Syst. Evol. Microbiol.">
        <title>Sphingomonas kyungheensis sp. nov., a bacterium with ginsenoside-converting activity isolated from soil of a ginseng field.</title>
        <authorList>
            <person name="Son H.M."/>
            <person name="Yang J.E."/>
            <person name="Park Y."/>
            <person name="Han C.K."/>
            <person name="Kim S.G."/>
            <person name="Kook M."/>
            <person name="Yi T.H."/>
        </authorList>
    </citation>
    <scope>NUCLEOTIDE SEQUENCE [LARGE SCALE GENOMIC DNA]</scope>
    <source>
        <strain evidence="7 8">LMG 26582</strain>
    </source>
</reference>
<keyword evidence="1 5" id="KW-1277">Toxin-antitoxin system</keyword>
<proteinExistence type="inferred from homology"/>
<dbReference type="Proteomes" id="UP001367771">
    <property type="component" value="Unassembled WGS sequence"/>
</dbReference>
<feature type="binding site" evidence="5">
    <location>
        <position position="98"/>
    </location>
    <ligand>
        <name>Mg(2+)</name>
        <dbReference type="ChEBI" id="CHEBI:18420"/>
    </ligand>
</feature>
<dbReference type="Pfam" id="PF01850">
    <property type="entry name" value="PIN"/>
    <property type="match status" value="1"/>
</dbReference>
<sequence>MIVADASAFAAIIFNEADAQLYADALRDHAAIIVPAPTIFELRLVIHRRFGPNYTLRADTLLTAPSIQIVPWTETHVALAIEALQRFSGRPARLNFGDCMVYAVAKSLDLPLLYKGEDFARTDIRPAL</sequence>
<dbReference type="Gene3D" id="3.40.50.1010">
    <property type="entry name" value="5'-nuclease"/>
    <property type="match status" value="1"/>
</dbReference>
<dbReference type="SUPFAM" id="SSF88723">
    <property type="entry name" value="PIN domain-like"/>
    <property type="match status" value="1"/>
</dbReference>
<dbReference type="InterPro" id="IPR002716">
    <property type="entry name" value="PIN_dom"/>
</dbReference>
<evidence type="ECO:0000256" key="5">
    <source>
        <dbReference type="HAMAP-Rule" id="MF_00265"/>
    </source>
</evidence>
<name>A0ABU8H7P9_9SPHN</name>
<dbReference type="EC" id="3.1.-.-" evidence="5"/>
<comment type="similarity">
    <text evidence="5">Belongs to the PINc/VapC protein family.</text>
</comment>
<feature type="binding site" evidence="5">
    <location>
        <position position="5"/>
    </location>
    <ligand>
        <name>Mg(2+)</name>
        <dbReference type="ChEBI" id="CHEBI:18420"/>
    </ligand>
</feature>
<accession>A0ABU8H7P9</accession>
<keyword evidence="5" id="KW-0800">Toxin</keyword>
<keyword evidence="4 5" id="KW-0378">Hydrolase</keyword>
<evidence type="ECO:0000256" key="3">
    <source>
        <dbReference type="ARBA" id="ARBA00022723"/>
    </source>
</evidence>
<dbReference type="InterPro" id="IPR022907">
    <property type="entry name" value="VapC_family"/>
</dbReference>
<keyword evidence="8" id="KW-1185">Reference proteome</keyword>
<evidence type="ECO:0000256" key="1">
    <source>
        <dbReference type="ARBA" id="ARBA00022649"/>
    </source>
</evidence>
<organism evidence="7 8">
    <name type="scientific">Sphingomonas kyungheensis</name>
    <dbReference type="NCBI Taxonomy" id="1069987"/>
    <lineage>
        <taxon>Bacteria</taxon>
        <taxon>Pseudomonadati</taxon>
        <taxon>Pseudomonadota</taxon>
        <taxon>Alphaproteobacteria</taxon>
        <taxon>Sphingomonadales</taxon>
        <taxon>Sphingomonadaceae</taxon>
        <taxon>Sphingomonas</taxon>
    </lineage>
</organism>